<dbReference type="Proteomes" id="UP000249610">
    <property type="component" value="Unassembled WGS sequence"/>
</dbReference>
<dbReference type="InterPro" id="IPR025316">
    <property type="entry name" value="DUF4221"/>
</dbReference>
<name>A0A327PKL4_9BACT</name>
<sequence>MKIPKELIIAIILLASISCTNESKVQEEVDDSAFVKIDSLVLKLDSLSSYDYRFFDIGNFDFGEGLIILNDRYFSLDVYNLAEGKLAKRIDLPREGPIALSKNQGISFHSVDSIFVFSYMMLSNSGIVSESGEMVKVFKPKIIEESIFDQILNHASTNSMPTLKLGNSLLFNNLSMRSPRSPSAYFEEVYPNFEIDLDSDSLRFTKQINYPSEYFSHTWPESFVFHSKAVNDEGEVVVSWPAIDSLFVYDADLNLKKSVLSKSAYKNNTFNSTVALSQEDVSRAVLTNSHYPLLFFDSWRNVYYRFVNIGGDYNPEMLVGSNSVLKNEFSVMIYDRDFNKIGEQKFPAEVYNQYMAFVSKKGLYLPRTNFYYEGINEDQVKFDVFLFEK</sequence>
<gene>
    <name evidence="1" type="ORF">LV83_01372</name>
</gene>
<dbReference type="Pfam" id="PF13970">
    <property type="entry name" value="DUF4221"/>
    <property type="match status" value="1"/>
</dbReference>
<organism evidence="1 2">
    <name type="scientific">Algoriphagus yeomjeoni</name>
    <dbReference type="NCBI Taxonomy" id="291403"/>
    <lineage>
        <taxon>Bacteria</taxon>
        <taxon>Pseudomonadati</taxon>
        <taxon>Bacteroidota</taxon>
        <taxon>Cytophagia</taxon>
        <taxon>Cytophagales</taxon>
        <taxon>Cyclobacteriaceae</taxon>
        <taxon>Algoriphagus</taxon>
    </lineage>
</organism>
<reference evidence="1 2" key="1">
    <citation type="submission" date="2018-06" db="EMBL/GenBank/DDBJ databases">
        <title>Genomic Encyclopedia of Archaeal and Bacterial Type Strains, Phase II (KMG-II): from individual species to whole genera.</title>
        <authorList>
            <person name="Goeker M."/>
        </authorList>
    </citation>
    <scope>NUCLEOTIDE SEQUENCE [LARGE SCALE GENOMIC DNA]</scope>
    <source>
        <strain evidence="1 2">DSM 23446</strain>
    </source>
</reference>
<dbReference type="OrthoDB" id="982523at2"/>
<comment type="caution">
    <text evidence="1">The sequence shown here is derived from an EMBL/GenBank/DDBJ whole genome shotgun (WGS) entry which is preliminary data.</text>
</comment>
<accession>A0A327PKL4</accession>
<protein>
    <submittedName>
        <fullName evidence="1">Uncharacterized protein DUF4221</fullName>
    </submittedName>
</protein>
<dbReference type="AlphaFoldDB" id="A0A327PKL4"/>
<dbReference type="PROSITE" id="PS51257">
    <property type="entry name" value="PROKAR_LIPOPROTEIN"/>
    <property type="match status" value="1"/>
</dbReference>
<evidence type="ECO:0000313" key="1">
    <source>
        <dbReference type="EMBL" id="RAI92143.1"/>
    </source>
</evidence>
<dbReference type="RefSeq" id="WP_111610778.1">
    <property type="nucleotide sequence ID" value="NZ_QLLK01000003.1"/>
</dbReference>
<dbReference type="EMBL" id="QLLK01000003">
    <property type="protein sequence ID" value="RAI92143.1"/>
    <property type="molecule type" value="Genomic_DNA"/>
</dbReference>
<evidence type="ECO:0000313" key="2">
    <source>
        <dbReference type="Proteomes" id="UP000249610"/>
    </source>
</evidence>
<proteinExistence type="predicted"/>
<keyword evidence="2" id="KW-1185">Reference proteome</keyword>